<evidence type="ECO:0000259" key="2">
    <source>
        <dbReference type="PROSITE" id="PS01148"/>
    </source>
</evidence>
<organism evidence="3">
    <name type="scientific">Aquifex aeolicus</name>
    <dbReference type="NCBI Taxonomy" id="63363"/>
    <lineage>
        <taxon>Bacteria</taxon>
        <taxon>Pseudomonadati</taxon>
        <taxon>Aquificota</taxon>
        <taxon>Aquificia</taxon>
        <taxon>Aquificales</taxon>
        <taxon>Aquificaceae</taxon>
        <taxon>Aquifex</taxon>
    </lineage>
</organism>
<dbReference type="NCBIfam" id="NF001423">
    <property type="entry name" value="PRK00299.1"/>
    <property type="match status" value="1"/>
</dbReference>
<dbReference type="PANTHER" id="PTHR33279:SF6">
    <property type="entry name" value="SULFUR CARRIER PROTEIN YEDF-RELATED"/>
    <property type="match status" value="1"/>
</dbReference>
<name>A0A7C5LB72_AQUAO</name>
<sequence>MASVTADKTLDTSGLNCPLPVLKTKKALEELQAGQVLEVISTDPGSKADIPAFCQRTGHELVETVEEGGKYIFYIRKKG</sequence>
<dbReference type="Pfam" id="PF01206">
    <property type="entry name" value="TusA"/>
    <property type="match status" value="1"/>
</dbReference>
<dbReference type="AlphaFoldDB" id="A0A7C5LB72"/>
<reference evidence="3" key="1">
    <citation type="journal article" date="2020" name="mSystems">
        <title>Genome- and Community-Level Interaction Insights into Carbon Utilization and Element Cycling Functions of Hydrothermarchaeota in Hydrothermal Sediment.</title>
        <authorList>
            <person name="Zhou Z."/>
            <person name="Liu Y."/>
            <person name="Xu W."/>
            <person name="Pan J."/>
            <person name="Luo Z.H."/>
            <person name="Li M."/>
        </authorList>
    </citation>
    <scope>NUCLEOTIDE SEQUENCE [LARGE SCALE GENOMIC DNA]</scope>
    <source>
        <strain evidence="3">HyVt-501</strain>
    </source>
</reference>
<feature type="domain" description="UPF0033" evidence="2">
    <location>
        <begin position="10"/>
        <end position="34"/>
    </location>
</feature>
<evidence type="ECO:0000313" key="3">
    <source>
        <dbReference type="EMBL" id="HHJ64710.1"/>
    </source>
</evidence>
<dbReference type="PANTHER" id="PTHR33279">
    <property type="entry name" value="SULFUR CARRIER PROTEIN YEDF-RELATED"/>
    <property type="match status" value="1"/>
</dbReference>
<comment type="similarity">
    <text evidence="1">Belongs to the sulfur carrier protein TusA family.</text>
</comment>
<dbReference type="CDD" id="cd00291">
    <property type="entry name" value="SirA_YedF_YeeD"/>
    <property type="match status" value="1"/>
</dbReference>
<accession>A0A7C5LB72</accession>
<protein>
    <submittedName>
        <fullName evidence="3">Sulfurtransferase TusA</fullName>
    </submittedName>
</protein>
<comment type="caution">
    <text evidence="3">The sequence shown here is derived from an EMBL/GenBank/DDBJ whole genome shotgun (WGS) entry which is preliminary data.</text>
</comment>
<dbReference type="InterPro" id="IPR036868">
    <property type="entry name" value="TusA-like_sf"/>
</dbReference>
<gene>
    <name evidence="3" type="primary">tusA</name>
    <name evidence="3" type="ORF">ENJ61_07365</name>
</gene>
<proteinExistence type="inferred from homology"/>
<dbReference type="InterPro" id="IPR001455">
    <property type="entry name" value="TusA-like"/>
</dbReference>
<evidence type="ECO:0000256" key="1">
    <source>
        <dbReference type="ARBA" id="ARBA00008984"/>
    </source>
</evidence>
<dbReference type="PROSITE" id="PS01148">
    <property type="entry name" value="UPF0033"/>
    <property type="match status" value="1"/>
</dbReference>
<dbReference type="SUPFAM" id="SSF64307">
    <property type="entry name" value="SirA-like"/>
    <property type="match status" value="1"/>
</dbReference>
<dbReference type="EMBL" id="DRNB01000268">
    <property type="protein sequence ID" value="HHJ64710.1"/>
    <property type="molecule type" value="Genomic_DNA"/>
</dbReference>
<dbReference type="Proteomes" id="UP000885792">
    <property type="component" value="Unassembled WGS sequence"/>
</dbReference>
<dbReference type="Gene3D" id="3.30.110.40">
    <property type="entry name" value="TusA-like domain"/>
    <property type="match status" value="1"/>
</dbReference>